<accession>A0ACB7ZRS7</accession>
<keyword evidence="2" id="KW-1185">Reference proteome</keyword>
<name>A0ACB7ZRS7_9AGAM</name>
<comment type="caution">
    <text evidence="1">The sequence shown here is derived from an EMBL/GenBank/DDBJ whole genome shotgun (WGS) entry which is preliminary data.</text>
</comment>
<reference evidence="1" key="1">
    <citation type="journal article" date="2021" name="New Phytol.">
        <title>Evolutionary innovations through gain and loss of genes in the ectomycorrhizal Boletales.</title>
        <authorList>
            <person name="Wu G."/>
            <person name="Miyauchi S."/>
            <person name="Morin E."/>
            <person name="Kuo A."/>
            <person name="Drula E."/>
            <person name="Varga T."/>
            <person name="Kohler A."/>
            <person name="Feng B."/>
            <person name="Cao Y."/>
            <person name="Lipzen A."/>
            <person name="Daum C."/>
            <person name="Hundley H."/>
            <person name="Pangilinan J."/>
            <person name="Johnson J."/>
            <person name="Barry K."/>
            <person name="LaButti K."/>
            <person name="Ng V."/>
            <person name="Ahrendt S."/>
            <person name="Min B."/>
            <person name="Choi I.G."/>
            <person name="Park H."/>
            <person name="Plett J.M."/>
            <person name="Magnuson J."/>
            <person name="Spatafora J.W."/>
            <person name="Nagy L.G."/>
            <person name="Henrissat B."/>
            <person name="Grigoriev I.V."/>
            <person name="Yang Z.L."/>
            <person name="Xu J."/>
            <person name="Martin F.M."/>
        </authorList>
    </citation>
    <scope>NUCLEOTIDE SEQUENCE</scope>
    <source>
        <strain evidence="1">ATCC 28755</strain>
    </source>
</reference>
<proteinExistence type="predicted"/>
<dbReference type="EMBL" id="MU268917">
    <property type="protein sequence ID" value="KAH7903518.1"/>
    <property type="molecule type" value="Genomic_DNA"/>
</dbReference>
<evidence type="ECO:0000313" key="1">
    <source>
        <dbReference type="EMBL" id="KAH7903518.1"/>
    </source>
</evidence>
<sequence>MKSRHSFKQRRLVSKLNVIPICFFSITQVDAIRFRKEPHTFRCHHRASIIPTIRFYCLLLRSNVMTSNCRPPSGCWRNGFSRCQAYYLTGCVVVPKSYSAAHSVISQTSASNDICYAETTSISM</sequence>
<gene>
    <name evidence="1" type="ORF">BJ138DRAFT_131512</name>
</gene>
<dbReference type="Proteomes" id="UP000790377">
    <property type="component" value="Unassembled WGS sequence"/>
</dbReference>
<protein>
    <submittedName>
        <fullName evidence="1">Uncharacterized protein</fullName>
    </submittedName>
</protein>
<organism evidence="1 2">
    <name type="scientific">Hygrophoropsis aurantiaca</name>
    <dbReference type="NCBI Taxonomy" id="72124"/>
    <lineage>
        <taxon>Eukaryota</taxon>
        <taxon>Fungi</taxon>
        <taxon>Dikarya</taxon>
        <taxon>Basidiomycota</taxon>
        <taxon>Agaricomycotina</taxon>
        <taxon>Agaricomycetes</taxon>
        <taxon>Agaricomycetidae</taxon>
        <taxon>Boletales</taxon>
        <taxon>Coniophorineae</taxon>
        <taxon>Hygrophoropsidaceae</taxon>
        <taxon>Hygrophoropsis</taxon>
    </lineage>
</organism>
<evidence type="ECO:0000313" key="2">
    <source>
        <dbReference type="Proteomes" id="UP000790377"/>
    </source>
</evidence>